<organism evidence="2 3">
    <name type="scientific">Ajellomyces capsulatus (strain H88)</name>
    <name type="common">Darling's disease fungus</name>
    <name type="synonym">Histoplasma capsulatum</name>
    <dbReference type="NCBI Taxonomy" id="544711"/>
    <lineage>
        <taxon>Eukaryota</taxon>
        <taxon>Fungi</taxon>
        <taxon>Dikarya</taxon>
        <taxon>Ascomycota</taxon>
        <taxon>Pezizomycotina</taxon>
        <taxon>Eurotiomycetes</taxon>
        <taxon>Eurotiomycetidae</taxon>
        <taxon>Onygenales</taxon>
        <taxon>Ajellomycetaceae</taxon>
        <taxon>Histoplasma</taxon>
    </lineage>
</organism>
<name>A0A8A1LMA3_AJEC8</name>
<protein>
    <submittedName>
        <fullName evidence="2">Uncharacterized protein</fullName>
    </submittedName>
</protein>
<evidence type="ECO:0000313" key="3">
    <source>
        <dbReference type="Proteomes" id="UP000663419"/>
    </source>
</evidence>
<dbReference type="VEuPathDB" id="FungiDB:I7I53_03322"/>
<accession>A0A8A1LMA3</accession>
<dbReference type="EMBL" id="CP069105">
    <property type="protein sequence ID" value="QSS55448.1"/>
    <property type="molecule type" value="Genomic_DNA"/>
</dbReference>
<evidence type="ECO:0000313" key="2">
    <source>
        <dbReference type="EMBL" id="QSS55448.1"/>
    </source>
</evidence>
<sequence length="68" mass="7705">MENGGWSSFKTSHGPKPTAHLARWIWFIRQEKYPNTLGIRPFPRRSRDDGRAARARSNKKAASAQGPV</sequence>
<gene>
    <name evidence="2" type="ORF">I7I53_03322</name>
</gene>
<dbReference type="AlphaFoldDB" id="A0A8A1LMA3"/>
<reference evidence="2" key="1">
    <citation type="submission" date="2021-01" db="EMBL/GenBank/DDBJ databases">
        <title>Chromosome-level genome assembly of a human fungal pathogen reveals clustering of transcriptionally co-regulated genes.</title>
        <authorList>
            <person name="Voorhies M."/>
            <person name="Cohen S."/>
            <person name="Shea T.P."/>
            <person name="Petrus S."/>
            <person name="Munoz J.F."/>
            <person name="Poplawski S."/>
            <person name="Goldman W.E."/>
            <person name="Michael T."/>
            <person name="Cuomo C.A."/>
            <person name="Sil A."/>
            <person name="Beyhan S."/>
        </authorList>
    </citation>
    <scope>NUCLEOTIDE SEQUENCE</scope>
    <source>
        <strain evidence="2">H88</strain>
    </source>
</reference>
<dbReference type="Proteomes" id="UP000663419">
    <property type="component" value="Chromosome 4"/>
</dbReference>
<evidence type="ECO:0000256" key="1">
    <source>
        <dbReference type="SAM" id="MobiDB-lite"/>
    </source>
</evidence>
<feature type="region of interest" description="Disordered" evidence="1">
    <location>
        <begin position="37"/>
        <end position="68"/>
    </location>
</feature>
<proteinExistence type="predicted"/>